<proteinExistence type="predicted"/>
<feature type="domain" description="PKD/REJ-like" evidence="4">
    <location>
        <begin position="1279"/>
        <end position="1721"/>
    </location>
</feature>
<feature type="signal peptide" evidence="3">
    <location>
        <begin position="1"/>
        <end position="21"/>
    </location>
</feature>
<dbReference type="InterPro" id="IPR011042">
    <property type="entry name" value="6-blade_b-propeller_TolB-like"/>
</dbReference>
<feature type="repeat" description="NHL" evidence="2">
    <location>
        <begin position="178"/>
        <end position="218"/>
    </location>
</feature>
<dbReference type="PROSITE" id="PS51125">
    <property type="entry name" value="NHL"/>
    <property type="match status" value="4"/>
</dbReference>
<evidence type="ECO:0000313" key="5">
    <source>
        <dbReference type="EMBL" id="CAF0792458.1"/>
    </source>
</evidence>
<feature type="chain" id="PRO_5032718343" description="PKD/REJ-like domain-containing protein" evidence="3">
    <location>
        <begin position="22"/>
        <end position="2294"/>
    </location>
</feature>
<evidence type="ECO:0000256" key="2">
    <source>
        <dbReference type="PROSITE-ProRule" id="PRU00504"/>
    </source>
</evidence>
<evidence type="ECO:0000256" key="1">
    <source>
        <dbReference type="ARBA" id="ARBA00022737"/>
    </source>
</evidence>
<dbReference type="InterPro" id="IPR002859">
    <property type="entry name" value="PKD/REJ-like"/>
</dbReference>
<dbReference type="PANTHER" id="PTHR24104:SF25">
    <property type="entry name" value="PROTEIN LIN-41"/>
    <property type="match status" value="1"/>
</dbReference>
<feature type="repeat" description="NHL" evidence="2">
    <location>
        <begin position="507"/>
        <end position="546"/>
    </location>
</feature>
<organism evidence="5 6">
    <name type="scientific">Adineta ricciae</name>
    <name type="common">Rotifer</name>
    <dbReference type="NCBI Taxonomy" id="249248"/>
    <lineage>
        <taxon>Eukaryota</taxon>
        <taxon>Metazoa</taxon>
        <taxon>Spiralia</taxon>
        <taxon>Gnathifera</taxon>
        <taxon>Rotifera</taxon>
        <taxon>Eurotatoria</taxon>
        <taxon>Bdelloidea</taxon>
        <taxon>Adinetida</taxon>
        <taxon>Adinetidae</taxon>
        <taxon>Adineta</taxon>
    </lineage>
</organism>
<dbReference type="EMBL" id="CAJNOR010000090">
    <property type="protein sequence ID" value="CAF0792458.1"/>
    <property type="molecule type" value="Genomic_DNA"/>
</dbReference>
<dbReference type="InterPro" id="IPR001258">
    <property type="entry name" value="NHL_repeat"/>
</dbReference>
<dbReference type="Gene3D" id="2.40.10.500">
    <property type="match status" value="1"/>
</dbReference>
<dbReference type="InterPro" id="IPR050952">
    <property type="entry name" value="TRIM-NHL_E3_ligases"/>
</dbReference>
<accession>A0A813SC28</accession>
<name>A0A813SC28_ADIRI</name>
<keyword evidence="1" id="KW-0677">Repeat</keyword>
<feature type="repeat" description="NHL" evidence="2">
    <location>
        <begin position="600"/>
        <end position="643"/>
    </location>
</feature>
<keyword evidence="3" id="KW-0732">Signal</keyword>
<protein>
    <recommendedName>
        <fullName evidence="4">PKD/REJ-like domain-containing protein</fullName>
    </recommendedName>
</protein>
<sequence length="2294" mass="251368">MRLIYGLKLMIILGIIGQVSTLSYNRPKFCYSASWDANGPIVAWTFSIGPLGSKLSDIFIDTNDTMYVVSQPSSPFFNIYQTGSISIKTIQNAGANPISVFAATSNEIYVGTGDPGSQIGKSVSTPPSFTQILDTCGECFDIFIDMYDNIYCSITDSHKVIRKFLNDSSSIFTIAAGIGVPGGGSNTLNRPFGITLDNNSSLYVADCSNNRIQLFQFGQINANTVAGSTSAQVTIALSCPVDVALDADNYLYIVEFNDDRLIGSGPYGFFCIANCEVLKGPIGHAFHSSRRLTFDSRGNMYVLESGSSRIKKYSLSTKLCNTSSTYTTNNMLSTTTTSSMSTSDQTTVVTIVRSYNRPKFSELSSWNSKAETFATTGQVGKSPNGIFITTNNTVYLANRDKSKVFIWLPGGASWMSGFFPALTNPYSLFVSTDGEIFIDNSRGGNQVSRWTWATTVSTSAMYVNDACYGLFIDIRGMIYCSLRNQHQVIAKLLDDNSSVATVIAGSGCKGSSSNMLNEPRGIFVDDSLVLYVADSLNNRIQTFSPGQSNGATAAGPALTGTYALRTPTCVVLDIDNLMFIVDSDNHRIVAQSSTGFRCVAGCSGKSGRNADQLNRPRTLSFDSDGNMFVIDSENQRVQKFTLLTTNIGSSVVPSYNQPNLNVSTTWNPNAITIADSGTISGNVSGIFVTVNNTLYIADRASGRIFLFSSNGASLTQIHLMGFVLHTSIFVTINGDIFMGNGSSSSEVLKWSVNTNTSVSIMSTNDTCTGLFVDITNTLYCSMSNQHQVIKKRVDNTSNTIIAAGTGVNGSASNMLNEPYGIFVDADLNLYVADSSNDRIQFYQLNQLNGTTVAGNGSIGNTITLNKPTGVILDGSNYLFIADCNNNRIIGSGPNGFRCIAGCSNIPGVASNQFNQPGTIGFDSDGNIFVADYSNFRIQKILLLNENLVTSYNQPKFCANAMWNPDANTFADRTTIGFNSRGIYIDKNNTVYVADYANNRTDIWINGMSSAMRSIYSGLASPHSIFSTSNGYIYIDNGAINGRVDKQTLNSNASTPVMYVPAPCDGLFVDTSNMIYCSMAQHHQVVKKLLSDSSNTTTIAAGTGVSGSTPDKLFSPRGIFVDDSSNLYVADYSNHRIQLFQPGKSSGITIAGSGSSNNTITLNGPTEILLDGDNYIFIVDSGNNRIVRSGPNGFQCVVGCLNSSGSAANKLSNPQSMSFDSYGNLFVVDSQNIRIQKFDLLTASCACRAPTIVLTPNSTSIASPVQYRRSQDFTIVSLIGLNCASSLTMTTQWTIINCTTSCSNRMPSNPTIVTKQSELYIPAKSLPYGLYKFTLTVAMSQMTTLSASLNIYVQIIPSTKTAYLIPYGMSLITRSYLQDLQLNPGNYSIDPDEDLFDATQWNYKYYCRIYNLYAFPSISGSFLTIDDLRNDSSSPSCLSNRTGWTFDNSLNSAFSILAGSLLPNRTYQFMVTMTYRSSSSITLTGYALIRIENIYPYTILLGCVILTLCEPNVQFQVINPTTQVALFSTCTVNCTAIQNITWNVYTGEMDLMTNVVVWTSFDSTNAIDDSWFFGYDTSNFTTTNQLFLSNTQTYWRFEVVYQFTSSTSSNAIDFMINESPYDGSCSINPTEGTTSTVFTITCFDWIDNNGIKDYTVYAWANDSLTRMSIAYSSISTFNVLLPAGDNQTSTLVVIIHVRDQLNCIAEFNISSVTVAPDLVAINNLIGDIQNSSETILTNPIIQLLASKNQNFVGQLLTSVSKQFNQINSESLEQAISNNIPMTGIAISSFYSDDKQQTTSVAPNQTQLDEFNRQLNSRATARDYLIAFMTNLPITTLSNIELQASTLAQLTKATNELTRTALTISSNQCYQLALALNSMRTSVAYENIQLAVNNLFQCSANLISAVNGPLQERTTILNLDSYRATKLPDDYDTNVELDWANPNLFADGDDFSWETIQKNRNIYYQRNLAIQINNQMNELTSLITSSLTIHLNVGQDFSIRNQQVLMSLKTKSSQSFLNKSEQTIGKGRVQLPNNFTEYLGTNEKVSLQSMMKPLASFGNSKSTSNTNLSRSISFSVLDQNQNEISIQTTSNQSIGIIIPRDPNLIIPSMILQNVTATNSTPNNLIFDLHYLNLTAVLPFSVHWEIQPLDISLAYLFIYRFDQIPKLSSSVKQIDGWTLLCPENFTNSSVYTYYVDNQQTAGHQSLIFGLRQLDVTEIIHHCSNTSLAAPPVTDYPINFTSDYRMRIYTSCCYYLDANQQWQSDGLIVGPLTNHDQTQCYSTHLTTFAGGFTILPET</sequence>
<gene>
    <name evidence="5" type="ORF">XAT740_LOCUS2552</name>
</gene>
<reference evidence="5" key="1">
    <citation type="submission" date="2021-02" db="EMBL/GenBank/DDBJ databases">
        <authorList>
            <person name="Nowell W R."/>
        </authorList>
    </citation>
    <scope>NUCLEOTIDE SEQUENCE</scope>
</reference>
<keyword evidence="6" id="KW-1185">Reference proteome</keyword>
<comment type="caution">
    <text evidence="5">The sequence shown here is derived from an EMBL/GenBank/DDBJ whole genome shotgun (WGS) entry which is preliminary data.</text>
</comment>
<dbReference type="SUPFAM" id="SSF101898">
    <property type="entry name" value="NHL repeat"/>
    <property type="match status" value="4"/>
</dbReference>
<evidence type="ECO:0000256" key="3">
    <source>
        <dbReference type="SAM" id="SignalP"/>
    </source>
</evidence>
<dbReference type="PANTHER" id="PTHR24104">
    <property type="entry name" value="E3 UBIQUITIN-PROTEIN LIGASE NHLRC1-RELATED"/>
    <property type="match status" value="1"/>
</dbReference>
<dbReference type="Gene3D" id="2.120.10.30">
    <property type="entry name" value="TolB, C-terminal domain"/>
    <property type="match status" value="5"/>
</dbReference>
<dbReference type="Pfam" id="PF01436">
    <property type="entry name" value="NHL"/>
    <property type="match status" value="1"/>
</dbReference>
<feature type="non-terminal residue" evidence="5">
    <location>
        <position position="1"/>
    </location>
</feature>
<evidence type="ECO:0000259" key="4">
    <source>
        <dbReference type="Pfam" id="PF02010"/>
    </source>
</evidence>
<dbReference type="CDD" id="cd05819">
    <property type="entry name" value="NHL"/>
    <property type="match status" value="3"/>
</dbReference>
<dbReference type="Proteomes" id="UP000663828">
    <property type="component" value="Unassembled WGS sequence"/>
</dbReference>
<dbReference type="Pfam" id="PF02010">
    <property type="entry name" value="REJ"/>
    <property type="match status" value="1"/>
</dbReference>
<dbReference type="GO" id="GO:0008270">
    <property type="term" value="F:zinc ion binding"/>
    <property type="evidence" value="ECO:0007669"/>
    <property type="project" value="UniProtKB-KW"/>
</dbReference>
<feature type="repeat" description="NHL" evidence="2">
    <location>
        <begin position="1103"/>
        <end position="1142"/>
    </location>
</feature>
<evidence type="ECO:0000313" key="6">
    <source>
        <dbReference type="Proteomes" id="UP000663828"/>
    </source>
</evidence>